<dbReference type="Pfam" id="PF00664">
    <property type="entry name" value="ABC_membrane"/>
    <property type="match status" value="1"/>
</dbReference>
<dbReference type="Pfam" id="PF00005">
    <property type="entry name" value="ABC_tran"/>
    <property type="match status" value="1"/>
</dbReference>
<name>A0A2W7BUD4_9HYPH</name>
<dbReference type="GO" id="GO:0034040">
    <property type="term" value="F:ATPase-coupled lipid transmembrane transporter activity"/>
    <property type="evidence" value="ECO:0007669"/>
    <property type="project" value="TreeGrafter"/>
</dbReference>
<comment type="caution">
    <text evidence="12">The sequence shown here is derived from an EMBL/GenBank/DDBJ whole genome shotgun (WGS) entry which is preliminary data.</text>
</comment>
<keyword evidence="8 9" id="KW-0472">Membrane</keyword>
<accession>A0A2W7BUD4</accession>
<dbReference type="PROSITE" id="PS50929">
    <property type="entry name" value="ABC_TM1F"/>
    <property type="match status" value="1"/>
</dbReference>
<reference evidence="13" key="1">
    <citation type="submission" date="2017-03" db="EMBL/GenBank/DDBJ databases">
        <authorList>
            <person name="Safronova V.I."/>
            <person name="Sazanova A.L."/>
            <person name="Chirak E.R."/>
        </authorList>
    </citation>
    <scope>NUCLEOTIDE SEQUENCE [LARGE SCALE GENOMIC DNA]</scope>
    <source>
        <strain evidence="13">Ach-343</strain>
    </source>
</reference>
<evidence type="ECO:0000259" key="11">
    <source>
        <dbReference type="PROSITE" id="PS50929"/>
    </source>
</evidence>
<protein>
    <submittedName>
        <fullName evidence="12">Type I secretion system permease/ATPase</fullName>
    </submittedName>
</protein>
<dbReference type="InterPro" id="IPR027417">
    <property type="entry name" value="P-loop_NTPase"/>
</dbReference>
<dbReference type="GO" id="GO:0140359">
    <property type="term" value="F:ABC-type transporter activity"/>
    <property type="evidence" value="ECO:0007669"/>
    <property type="project" value="InterPro"/>
</dbReference>
<evidence type="ECO:0000256" key="2">
    <source>
        <dbReference type="ARBA" id="ARBA00022448"/>
    </source>
</evidence>
<dbReference type="InterPro" id="IPR011527">
    <property type="entry name" value="ABC1_TM_dom"/>
</dbReference>
<dbReference type="PANTHER" id="PTHR24221">
    <property type="entry name" value="ATP-BINDING CASSETTE SUB-FAMILY B"/>
    <property type="match status" value="1"/>
</dbReference>
<feature type="transmembrane region" description="Helical" evidence="9">
    <location>
        <begin position="56"/>
        <end position="74"/>
    </location>
</feature>
<evidence type="ECO:0000313" key="13">
    <source>
        <dbReference type="Proteomes" id="UP000248616"/>
    </source>
</evidence>
<evidence type="ECO:0000256" key="5">
    <source>
        <dbReference type="ARBA" id="ARBA00022741"/>
    </source>
</evidence>
<keyword evidence="7 9" id="KW-1133">Transmembrane helix</keyword>
<evidence type="ECO:0000256" key="4">
    <source>
        <dbReference type="ARBA" id="ARBA00022692"/>
    </source>
</evidence>
<dbReference type="Proteomes" id="UP000248616">
    <property type="component" value="Unassembled WGS sequence"/>
</dbReference>
<dbReference type="Gene3D" id="3.40.50.300">
    <property type="entry name" value="P-loop containing nucleotide triphosphate hydrolases"/>
    <property type="match status" value="1"/>
</dbReference>
<keyword evidence="6" id="KW-0067">ATP-binding</keyword>
<dbReference type="PANTHER" id="PTHR24221:SF248">
    <property type="entry name" value="ABC TRANSPORTER TRANSMEMBRANE REGION"/>
    <property type="match status" value="1"/>
</dbReference>
<proteinExistence type="predicted"/>
<evidence type="ECO:0000256" key="1">
    <source>
        <dbReference type="ARBA" id="ARBA00004651"/>
    </source>
</evidence>
<dbReference type="InterPro" id="IPR003439">
    <property type="entry name" value="ABC_transporter-like_ATP-bd"/>
</dbReference>
<feature type="domain" description="ABC transmembrane type-1" evidence="11">
    <location>
        <begin position="22"/>
        <end position="296"/>
    </location>
</feature>
<dbReference type="InterPro" id="IPR003593">
    <property type="entry name" value="AAA+_ATPase"/>
</dbReference>
<dbReference type="PROSITE" id="PS50893">
    <property type="entry name" value="ABC_TRANSPORTER_2"/>
    <property type="match status" value="1"/>
</dbReference>
<evidence type="ECO:0000256" key="7">
    <source>
        <dbReference type="ARBA" id="ARBA00022989"/>
    </source>
</evidence>
<evidence type="ECO:0000256" key="3">
    <source>
        <dbReference type="ARBA" id="ARBA00022475"/>
    </source>
</evidence>
<comment type="subcellular location">
    <subcellularLocation>
        <location evidence="1">Cell membrane</location>
        <topology evidence="1">Multi-pass membrane protein</topology>
    </subcellularLocation>
</comment>
<dbReference type="AlphaFoldDB" id="A0A2W7BUD4"/>
<dbReference type="SMART" id="SM00382">
    <property type="entry name" value="AAA"/>
    <property type="match status" value="1"/>
</dbReference>
<dbReference type="InterPro" id="IPR036640">
    <property type="entry name" value="ABC1_TM_sf"/>
</dbReference>
<sequence length="565" mass="61422">MSNNKSQIVKDALLACRHYFMIAAGFSLAINLLYLASPLYMLQIYDRVVTSGSETTLVMLTIVLLAAFLALAGLDLMRARILTRASVRLDRLISARIVAASVETSSSGASQSQPIRDFDTFRQVITGSGIHALFDLPWSPIYIGIIFLLHPWLGFFALGSSLLLVAMAVINEYLVRWPLKQANDLATANYNFTEMSLRNSEVIRAMGMVDGLLRRWGRDRNLALRRQAEASDRAALMSGAIRFLRLTMQSLILGLGAYLVIERQTTAGSMFAASLLLGRGLQPVEQIVGLWRSLILARAALARVRKLVDGKAENERSFNLPKPTGKISVEQVSYAIPNPQKVLLREVSFQLEAGEALGIVGPSGAGKSTLARHLAGIMQPSRGTVRLDGADLSHWGRDALGDHIGYLPQDIELFSDTVAANIGRFKTNVDQEVIEAARLAGVHDMIIRLPQGYETQIGEGGAVLSGGYRQRIALARAVFGTPNLIVLDEPSSNLDADGDRALSDCAIELKRRGSTVIIVSHRPSTLANVDKILLLRDGGVEAFGMRNEIVALLNQRSASIAVAAQ</sequence>
<dbReference type="InterPro" id="IPR039421">
    <property type="entry name" value="Type_1_exporter"/>
</dbReference>
<organism evidence="12 13">
    <name type="scientific">Mesorhizobium kowhaii</name>
    <dbReference type="NCBI Taxonomy" id="1300272"/>
    <lineage>
        <taxon>Bacteria</taxon>
        <taxon>Pseudomonadati</taxon>
        <taxon>Pseudomonadota</taxon>
        <taxon>Alphaproteobacteria</taxon>
        <taxon>Hyphomicrobiales</taxon>
        <taxon>Phyllobacteriaceae</taxon>
        <taxon>Mesorhizobium</taxon>
    </lineage>
</organism>
<dbReference type="SUPFAM" id="SSF52540">
    <property type="entry name" value="P-loop containing nucleoside triphosphate hydrolases"/>
    <property type="match status" value="1"/>
</dbReference>
<keyword evidence="4 9" id="KW-0812">Transmembrane</keyword>
<dbReference type="InterPro" id="IPR010128">
    <property type="entry name" value="ATPase_T1SS_PrtD-like"/>
</dbReference>
<dbReference type="GO" id="GO:0030253">
    <property type="term" value="P:protein secretion by the type I secretion system"/>
    <property type="evidence" value="ECO:0007669"/>
    <property type="project" value="InterPro"/>
</dbReference>
<dbReference type="Gene3D" id="1.20.1560.10">
    <property type="entry name" value="ABC transporter type 1, transmembrane domain"/>
    <property type="match status" value="1"/>
</dbReference>
<feature type="transmembrane region" description="Helical" evidence="9">
    <location>
        <begin position="155"/>
        <end position="175"/>
    </location>
</feature>
<dbReference type="SUPFAM" id="SSF90123">
    <property type="entry name" value="ABC transporter transmembrane region"/>
    <property type="match status" value="1"/>
</dbReference>
<dbReference type="GO" id="GO:0005524">
    <property type="term" value="F:ATP binding"/>
    <property type="evidence" value="ECO:0007669"/>
    <property type="project" value="UniProtKB-KW"/>
</dbReference>
<evidence type="ECO:0000256" key="9">
    <source>
        <dbReference type="SAM" id="Phobius"/>
    </source>
</evidence>
<dbReference type="FunFam" id="3.40.50.300:FF:001444">
    <property type="entry name" value="ABC transporter ATP-binding protein"/>
    <property type="match status" value="1"/>
</dbReference>
<keyword evidence="2" id="KW-0813">Transport</keyword>
<keyword evidence="3" id="KW-1003">Cell membrane</keyword>
<dbReference type="GO" id="GO:0005886">
    <property type="term" value="C:plasma membrane"/>
    <property type="evidence" value="ECO:0007669"/>
    <property type="project" value="UniProtKB-SubCell"/>
</dbReference>
<feature type="transmembrane region" description="Helical" evidence="9">
    <location>
        <begin position="132"/>
        <end position="149"/>
    </location>
</feature>
<gene>
    <name evidence="12" type="ORF">B5V02_37805</name>
</gene>
<feature type="transmembrane region" description="Helical" evidence="9">
    <location>
        <begin position="243"/>
        <end position="261"/>
    </location>
</feature>
<dbReference type="NCBIfam" id="TIGR01842">
    <property type="entry name" value="type_I_sec_PrtD"/>
    <property type="match status" value="1"/>
</dbReference>
<evidence type="ECO:0000259" key="10">
    <source>
        <dbReference type="PROSITE" id="PS50893"/>
    </source>
</evidence>
<dbReference type="EMBL" id="MZXV01000085">
    <property type="protein sequence ID" value="PZV33108.1"/>
    <property type="molecule type" value="Genomic_DNA"/>
</dbReference>
<keyword evidence="13" id="KW-1185">Reference proteome</keyword>
<evidence type="ECO:0000256" key="6">
    <source>
        <dbReference type="ARBA" id="ARBA00022840"/>
    </source>
</evidence>
<feature type="transmembrane region" description="Helical" evidence="9">
    <location>
        <begin position="12"/>
        <end position="36"/>
    </location>
</feature>
<evidence type="ECO:0000256" key="8">
    <source>
        <dbReference type="ARBA" id="ARBA00023136"/>
    </source>
</evidence>
<keyword evidence="5" id="KW-0547">Nucleotide-binding</keyword>
<evidence type="ECO:0000313" key="12">
    <source>
        <dbReference type="EMBL" id="PZV33108.1"/>
    </source>
</evidence>
<dbReference type="GO" id="GO:0030256">
    <property type="term" value="C:type I protein secretion system complex"/>
    <property type="evidence" value="ECO:0007669"/>
    <property type="project" value="InterPro"/>
</dbReference>
<dbReference type="GO" id="GO:0016887">
    <property type="term" value="F:ATP hydrolysis activity"/>
    <property type="evidence" value="ECO:0007669"/>
    <property type="project" value="InterPro"/>
</dbReference>
<feature type="domain" description="ABC transporter" evidence="10">
    <location>
        <begin position="327"/>
        <end position="562"/>
    </location>
</feature>